<name>A0A0N0GNR6_9NEIS</name>
<evidence type="ECO:0000256" key="4">
    <source>
        <dbReference type="ARBA" id="ARBA00022630"/>
    </source>
</evidence>
<dbReference type="Proteomes" id="UP000037939">
    <property type="component" value="Unassembled WGS sequence"/>
</dbReference>
<dbReference type="OrthoDB" id="9769565at2"/>
<dbReference type="InterPro" id="IPR018168">
    <property type="entry name" value="Ubi_Hdrlase_CS"/>
</dbReference>
<reference evidence="9 10" key="1">
    <citation type="submission" date="2015-07" db="EMBL/GenBank/DDBJ databases">
        <title>Draft genome sequence of the Amantichitinum ursilacus IGB-41, a new chitin-degrading bacterium.</title>
        <authorList>
            <person name="Kirstahler P."/>
            <person name="Guenther M."/>
            <person name="Grumaz C."/>
            <person name="Rupp S."/>
            <person name="Zibek S."/>
            <person name="Sohn K."/>
        </authorList>
    </citation>
    <scope>NUCLEOTIDE SEQUENCE [LARGE SCALE GENOMIC DNA]</scope>
    <source>
        <strain evidence="9 10">IGB-41</strain>
    </source>
</reference>
<evidence type="ECO:0000256" key="2">
    <source>
        <dbReference type="ARBA" id="ARBA00004749"/>
    </source>
</evidence>
<sequence length="391" mass="42550">MKIHDCDVLIIGGGLVGAALACALRDTALSVMVLEGRAPEIEWDAASWDSRIYAISPASRRFLTGIGAWQQLDAARTQRVGQMLITGDDRRARLDFDATAAGADELARIVESRELQRALWQTAATAPNVQLLAGVKPTGMQFDQADATITLDDGRCLSSRLVVGADGVQSWVRQQVGIDAQVRPYQQWGVVANFECAKPHLGMARQWFFDDGILAWLPLPGNRISMVWSCNDATRAELLALDAAALCERVATAGDNALGALQLLTPAAAFPLRLVHVSELVRPNLALVGDAAHGVHPLAGQGVNLGFGDVEQLARVLKAEPSARCGDLMVLRRYARARRESIYLMQGVTHALQHLFNNQNSLLKPLRNFGLGLTDQLTWLKQQLIRHAMDS</sequence>
<dbReference type="InterPro" id="IPR010971">
    <property type="entry name" value="UbiH/COQ6"/>
</dbReference>
<dbReference type="PROSITE" id="PS51257">
    <property type="entry name" value="PROKAR_LIPOPROTEIN"/>
    <property type="match status" value="1"/>
</dbReference>
<dbReference type="PROSITE" id="PS01304">
    <property type="entry name" value="UBIH"/>
    <property type="match status" value="1"/>
</dbReference>
<dbReference type="RefSeq" id="WP_053937926.1">
    <property type="nucleotide sequence ID" value="NZ_LAQT01000008.1"/>
</dbReference>
<dbReference type="GO" id="GO:0019168">
    <property type="term" value="F:2-polyprenylphenol 6-hydroxylase activity"/>
    <property type="evidence" value="ECO:0007669"/>
    <property type="project" value="TreeGrafter"/>
</dbReference>
<evidence type="ECO:0000313" key="9">
    <source>
        <dbReference type="EMBL" id="KPC53094.1"/>
    </source>
</evidence>
<protein>
    <submittedName>
        <fullName evidence="9">2-octaprenylphenol hydroxylase</fullName>
        <ecNumber evidence="9">1.14.13.-</ecNumber>
    </submittedName>
</protein>
<dbReference type="EC" id="1.14.13.-" evidence="9"/>
<dbReference type="STRING" id="857265.WG78_11405"/>
<dbReference type="EMBL" id="LAQT01000008">
    <property type="protein sequence ID" value="KPC53094.1"/>
    <property type="molecule type" value="Genomic_DNA"/>
</dbReference>
<proteinExistence type="inferred from homology"/>
<keyword evidence="7" id="KW-0503">Monooxygenase</keyword>
<dbReference type="PANTHER" id="PTHR43876">
    <property type="entry name" value="UBIQUINONE BIOSYNTHESIS MONOOXYGENASE COQ6, MITOCHONDRIAL"/>
    <property type="match status" value="1"/>
</dbReference>
<dbReference type="NCBIfam" id="NF005788">
    <property type="entry name" value="PRK07608.1-3"/>
    <property type="match status" value="1"/>
</dbReference>
<dbReference type="GO" id="GO:0006744">
    <property type="term" value="P:ubiquinone biosynthetic process"/>
    <property type="evidence" value="ECO:0007669"/>
    <property type="project" value="UniProtKB-UniPathway"/>
</dbReference>
<dbReference type="PATRIC" id="fig|857265.3.peg.2343"/>
<dbReference type="GO" id="GO:0071949">
    <property type="term" value="F:FAD binding"/>
    <property type="evidence" value="ECO:0007669"/>
    <property type="project" value="InterPro"/>
</dbReference>
<comment type="caution">
    <text evidence="9">The sequence shown here is derived from an EMBL/GenBank/DDBJ whole genome shotgun (WGS) entry which is preliminary data.</text>
</comment>
<evidence type="ECO:0000259" key="8">
    <source>
        <dbReference type="Pfam" id="PF01494"/>
    </source>
</evidence>
<evidence type="ECO:0000256" key="3">
    <source>
        <dbReference type="ARBA" id="ARBA00005349"/>
    </source>
</evidence>
<gene>
    <name evidence="9" type="primary">ubiI</name>
    <name evidence="9" type="ORF">WG78_11405</name>
</gene>
<keyword evidence="10" id="KW-1185">Reference proteome</keyword>
<evidence type="ECO:0000256" key="5">
    <source>
        <dbReference type="ARBA" id="ARBA00022827"/>
    </source>
</evidence>
<dbReference type="PRINTS" id="PR00420">
    <property type="entry name" value="RNGMNOXGNASE"/>
</dbReference>
<organism evidence="9 10">
    <name type="scientific">Amantichitinum ursilacus</name>
    <dbReference type="NCBI Taxonomy" id="857265"/>
    <lineage>
        <taxon>Bacteria</taxon>
        <taxon>Pseudomonadati</taxon>
        <taxon>Pseudomonadota</taxon>
        <taxon>Betaproteobacteria</taxon>
        <taxon>Neisseriales</taxon>
        <taxon>Chitinibacteraceae</taxon>
        <taxon>Amantichitinum</taxon>
    </lineage>
</organism>
<dbReference type="AlphaFoldDB" id="A0A0N0GNR6"/>
<evidence type="ECO:0000256" key="7">
    <source>
        <dbReference type="ARBA" id="ARBA00023033"/>
    </source>
</evidence>
<evidence type="ECO:0000313" key="10">
    <source>
        <dbReference type="Proteomes" id="UP000037939"/>
    </source>
</evidence>
<dbReference type="UniPathway" id="UPA00232"/>
<evidence type="ECO:0000256" key="6">
    <source>
        <dbReference type="ARBA" id="ARBA00023002"/>
    </source>
</evidence>
<evidence type="ECO:0000256" key="1">
    <source>
        <dbReference type="ARBA" id="ARBA00001974"/>
    </source>
</evidence>
<dbReference type="InterPro" id="IPR002938">
    <property type="entry name" value="FAD-bd"/>
</dbReference>
<keyword evidence="5" id="KW-0274">FAD</keyword>
<comment type="pathway">
    <text evidence="2">Cofactor biosynthesis; ubiquinone biosynthesis.</text>
</comment>
<comment type="cofactor">
    <cofactor evidence="1">
        <name>FAD</name>
        <dbReference type="ChEBI" id="CHEBI:57692"/>
    </cofactor>
</comment>
<dbReference type="SUPFAM" id="SSF51905">
    <property type="entry name" value="FAD/NAD(P)-binding domain"/>
    <property type="match status" value="1"/>
</dbReference>
<keyword evidence="4" id="KW-0285">Flavoprotein</keyword>
<feature type="domain" description="FAD-binding" evidence="8">
    <location>
        <begin position="5"/>
        <end position="338"/>
    </location>
</feature>
<dbReference type="InterPro" id="IPR051205">
    <property type="entry name" value="UbiH/COQ6_monooxygenase"/>
</dbReference>
<dbReference type="InterPro" id="IPR036188">
    <property type="entry name" value="FAD/NAD-bd_sf"/>
</dbReference>
<dbReference type="NCBIfam" id="TIGR01988">
    <property type="entry name" value="Ubi-OHases"/>
    <property type="match status" value="1"/>
</dbReference>
<comment type="similarity">
    <text evidence="3">Belongs to the UbiH/COQ6 family.</text>
</comment>
<dbReference type="Gene3D" id="3.50.50.60">
    <property type="entry name" value="FAD/NAD(P)-binding domain"/>
    <property type="match status" value="2"/>
</dbReference>
<accession>A0A0N0GNR6</accession>
<keyword evidence="6 9" id="KW-0560">Oxidoreductase</keyword>
<dbReference type="PANTHER" id="PTHR43876:SF7">
    <property type="entry name" value="UBIQUINONE BIOSYNTHESIS MONOOXYGENASE COQ6, MITOCHONDRIAL"/>
    <property type="match status" value="1"/>
</dbReference>
<dbReference type="Pfam" id="PF01494">
    <property type="entry name" value="FAD_binding_3"/>
    <property type="match status" value="1"/>
</dbReference>